<gene>
    <name evidence="3" type="ORF">B7711_08530</name>
    <name evidence="2" type="ORF">TZ87_00391</name>
</gene>
<dbReference type="PATRIC" id="fig|28037.209.peg.391"/>
<dbReference type="PROSITE" id="PS51257">
    <property type="entry name" value="PROKAR_LIPOPROTEIN"/>
    <property type="match status" value="1"/>
</dbReference>
<feature type="compositionally biased region" description="Low complexity" evidence="1">
    <location>
        <begin position="26"/>
        <end position="51"/>
    </location>
</feature>
<evidence type="ECO:0000313" key="4">
    <source>
        <dbReference type="Proteomes" id="UP000033657"/>
    </source>
</evidence>
<evidence type="ECO:0008006" key="6">
    <source>
        <dbReference type="Google" id="ProtNLM"/>
    </source>
</evidence>
<dbReference type="EMBL" id="NCUU01000047">
    <property type="protein sequence ID" value="ORO69869.1"/>
    <property type="molecule type" value="Genomic_DNA"/>
</dbReference>
<dbReference type="Proteomes" id="UP000193111">
    <property type="component" value="Unassembled WGS sequence"/>
</dbReference>
<evidence type="ECO:0000313" key="3">
    <source>
        <dbReference type="EMBL" id="ORO69869.1"/>
    </source>
</evidence>
<reference evidence="3 5" key="2">
    <citation type="journal article" date="2016" name="Eur. J. Clin. Microbiol. Infect. Dis.">
        <title>Whole genome sequencing as a tool for phylogenetic analysis of clinical strains of Mitis group streptococci.</title>
        <authorList>
            <person name="Rasmussen L.H."/>
            <person name="Dargis R."/>
            <person name="Hojholt K."/>
            <person name="Christensen J.J."/>
            <person name="Skovgaard O."/>
            <person name="Justesen U.S."/>
            <person name="Rosenvinge F.S."/>
            <person name="Moser C."/>
            <person name="Lukjancenko O."/>
            <person name="Rasmussen S."/>
            <person name="Nielsen X.C."/>
        </authorList>
    </citation>
    <scope>NUCLEOTIDE SEQUENCE [LARGE SCALE GENOMIC DNA]</scope>
    <source>
        <strain evidence="3 5">RH_5486_10</strain>
    </source>
</reference>
<dbReference type="OrthoDB" id="2889473at2"/>
<dbReference type="Proteomes" id="UP000033657">
    <property type="component" value="Unassembled WGS sequence"/>
</dbReference>
<comment type="caution">
    <text evidence="2">The sequence shown here is derived from an EMBL/GenBank/DDBJ whole genome shotgun (WGS) entry which is preliminary data.</text>
</comment>
<evidence type="ECO:0000256" key="1">
    <source>
        <dbReference type="SAM" id="MobiDB-lite"/>
    </source>
</evidence>
<dbReference type="EMBL" id="JYGM01000001">
    <property type="protein sequence ID" value="KJQ65264.1"/>
    <property type="molecule type" value="Genomic_DNA"/>
</dbReference>
<sequence>MKKLLILGTVVTASVFLASCSNKSQTATEESSSAVVSSSSSQETSSSSSDVSEAKKEETQIIGSNEYGFVKVPKSWVRFHEVEGGNDIQYSDGTDINIVTLNTFKAEQFNISEEEYAKLDVVAVSSSILTSKEQSSDFSKVWGSKSTIGGYEAYVVNAIAKSGKYLVTWVFRSNDGKIRYVSLEGDGETLKTILPMVESSWSNTKAKAE</sequence>
<protein>
    <recommendedName>
        <fullName evidence="6">Lipoprotein</fullName>
    </recommendedName>
</protein>
<proteinExistence type="predicted"/>
<feature type="region of interest" description="Disordered" evidence="1">
    <location>
        <begin position="24"/>
        <end position="58"/>
    </location>
</feature>
<organism evidence="2 4">
    <name type="scientific">Streptococcus oralis subsp. oralis</name>
    <dbReference type="NCBI Taxonomy" id="1891914"/>
    <lineage>
        <taxon>Bacteria</taxon>
        <taxon>Bacillati</taxon>
        <taxon>Bacillota</taxon>
        <taxon>Bacilli</taxon>
        <taxon>Lactobacillales</taxon>
        <taxon>Streptococcaceae</taxon>
        <taxon>Streptococcus</taxon>
    </lineage>
</organism>
<dbReference type="RefSeq" id="WP_000734760.1">
    <property type="nucleotide sequence ID" value="NZ_JABTEW010000002.1"/>
</dbReference>
<evidence type="ECO:0000313" key="2">
    <source>
        <dbReference type="EMBL" id="KJQ65264.1"/>
    </source>
</evidence>
<reference evidence="3" key="3">
    <citation type="submission" date="2017-04" db="EMBL/GenBank/DDBJ databases">
        <authorList>
            <person name="Nielsen X.C."/>
            <person name="Rasmussen L.H."/>
            <person name="Hoejholt K."/>
            <person name="Rasmussen S."/>
            <person name="Christensen J.J."/>
        </authorList>
    </citation>
    <scope>NUCLEOTIDE SEQUENCE</scope>
    <source>
        <strain evidence="3">RH_5486_10</strain>
    </source>
</reference>
<name>A0A0F2D4T3_STROR</name>
<dbReference type="AlphaFoldDB" id="A0A0F2D4T3"/>
<accession>A0A0F2D4T3</accession>
<reference evidence="2 4" key="1">
    <citation type="submission" date="2015-02" db="EMBL/GenBank/DDBJ databases">
        <title>Evolution of amylase-binding proteins of oral streptococcal species.</title>
        <authorList>
            <person name="Haase E.M."/>
        </authorList>
    </citation>
    <scope>NUCLEOTIDE SEQUENCE [LARGE SCALE GENOMIC DNA]</scope>
    <source>
        <strain evidence="2 4">COL85/1862</strain>
    </source>
</reference>
<evidence type="ECO:0000313" key="5">
    <source>
        <dbReference type="Proteomes" id="UP000193111"/>
    </source>
</evidence>